<name>A0A0B4XFK8_9HYPH</name>
<sequence length="87" mass="10049">MADGDICVLFAVRENARNDARIVVFKAQRAILTRSSRTPVFCYIELIKRTVLRRVRALPQRITWCNRSVMLQEGMALLWLQNAVMLA</sequence>
<dbReference type="Proteomes" id="UP000031368">
    <property type="component" value="Plasmid pRgalR602c"/>
</dbReference>
<dbReference type="HOGENOM" id="CLU_2481120_0_0_5"/>
<protein>
    <submittedName>
        <fullName evidence="1">Uncharacterized protein</fullName>
    </submittedName>
</protein>
<dbReference type="AlphaFoldDB" id="A0A0B4XFK8"/>
<keyword evidence="2" id="KW-1185">Reference proteome</keyword>
<reference evidence="1 2" key="1">
    <citation type="submission" date="2013-11" db="EMBL/GenBank/DDBJ databases">
        <title>Complete genome sequence of Rhizobium gallicum bv. gallicum R602.</title>
        <authorList>
            <person name="Bustos P."/>
            <person name="Santamaria R.I."/>
            <person name="Lozano L."/>
            <person name="Acosta J.L."/>
            <person name="Ormeno-Orrillo E."/>
            <person name="Rogel M.A."/>
            <person name="Romero D."/>
            <person name="Cevallos M.A."/>
            <person name="Martinez-Romero E."/>
            <person name="Gonzalez V."/>
        </authorList>
    </citation>
    <scope>NUCLEOTIDE SEQUENCE [LARGE SCALE GENOMIC DNA]</scope>
    <source>
        <strain evidence="1 2">R602</strain>
        <plasmid evidence="1 2">pRgalR602c</plasmid>
    </source>
</reference>
<gene>
    <name evidence="1" type="ORF">RGR602_PC01239</name>
</gene>
<proteinExistence type="predicted"/>
<geneLocation type="plasmid" evidence="1 2">
    <name>pRgalR602c</name>
</geneLocation>
<evidence type="ECO:0000313" key="1">
    <source>
        <dbReference type="EMBL" id="AJD45267.1"/>
    </source>
</evidence>
<accession>A0A0B4XFK8</accession>
<keyword evidence="1" id="KW-0614">Plasmid</keyword>
<evidence type="ECO:0000313" key="2">
    <source>
        <dbReference type="Proteomes" id="UP000031368"/>
    </source>
</evidence>
<dbReference type="KEGG" id="rga:RGR602_PC01239"/>
<dbReference type="EMBL" id="CP006880">
    <property type="protein sequence ID" value="AJD45267.1"/>
    <property type="molecule type" value="Genomic_DNA"/>
</dbReference>
<organism evidence="1 2">
    <name type="scientific">Rhizobium gallicum bv. gallicum R602sp</name>
    <dbReference type="NCBI Taxonomy" id="1041138"/>
    <lineage>
        <taxon>Bacteria</taxon>
        <taxon>Pseudomonadati</taxon>
        <taxon>Pseudomonadota</taxon>
        <taxon>Alphaproteobacteria</taxon>
        <taxon>Hyphomicrobiales</taxon>
        <taxon>Rhizobiaceae</taxon>
        <taxon>Rhizobium/Agrobacterium group</taxon>
        <taxon>Rhizobium</taxon>
    </lineage>
</organism>